<dbReference type="Pfam" id="PF00248">
    <property type="entry name" value="Aldo_ket_red"/>
    <property type="match status" value="1"/>
</dbReference>
<keyword evidence="4" id="KW-1185">Reference proteome</keyword>
<dbReference type="PRINTS" id="PR00069">
    <property type="entry name" value="ALDKETRDTASE"/>
</dbReference>
<dbReference type="InterPro" id="IPR050791">
    <property type="entry name" value="Aldo-Keto_reductase"/>
</dbReference>
<dbReference type="InterPro" id="IPR020471">
    <property type="entry name" value="AKR"/>
</dbReference>
<gene>
    <name evidence="3" type="ORF">FIBSPDRAFT_870652</name>
</gene>
<dbReference type="STRING" id="436010.A0A166AWH3"/>
<dbReference type="PANTHER" id="PTHR43625:SF40">
    <property type="entry name" value="ALDO-KETO REDUCTASE YAKC [NADP(+)]"/>
    <property type="match status" value="1"/>
</dbReference>
<evidence type="ECO:0000313" key="3">
    <source>
        <dbReference type="EMBL" id="KZP12029.1"/>
    </source>
</evidence>
<evidence type="ECO:0000256" key="1">
    <source>
        <dbReference type="ARBA" id="ARBA00023002"/>
    </source>
</evidence>
<keyword evidence="1" id="KW-0560">Oxidoreductase</keyword>
<evidence type="ECO:0000313" key="4">
    <source>
        <dbReference type="Proteomes" id="UP000076532"/>
    </source>
</evidence>
<dbReference type="InterPro" id="IPR023210">
    <property type="entry name" value="NADP_OxRdtase_dom"/>
</dbReference>
<dbReference type="OrthoDB" id="37537at2759"/>
<dbReference type="GO" id="GO:0005737">
    <property type="term" value="C:cytoplasm"/>
    <property type="evidence" value="ECO:0007669"/>
    <property type="project" value="TreeGrafter"/>
</dbReference>
<dbReference type="Gene3D" id="3.20.20.100">
    <property type="entry name" value="NADP-dependent oxidoreductase domain"/>
    <property type="match status" value="1"/>
</dbReference>
<feature type="non-terminal residue" evidence="3">
    <location>
        <position position="1"/>
    </location>
</feature>
<sequence>MTTPTRKIGQTTVSAIGFGAMGIGGAYGKAPSDEERFQLLDAAHASGSTHWDTADIYMDSEALIGKWLKRTGKRNDIFLATKFGFVFDNPDKLINGSPEYAREALDRSLQKLGVDYIDLFYLHRVDSTIPIEHTVAAMAEGVKAGKVKYLGLSECSAASLRRAHAVHPIAAVQCEYSPFTLDIEDEKIGLLKAARELGVAVVAYAPLGRGLITGSINSPDDLDKDDWRRSVPRYSPENFPNIVKLAQGLKAIGERNRCTTSQVALAWLLSQGDDIIPIPGTTKIKYLEENVAAAQVHLAPADLKQVRDEAQRADAAHGDRYPSGMAQLLYTDSPELN</sequence>
<dbReference type="EMBL" id="KV417653">
    <property type="protein sequence ID" value="KZP12029.1"/>
    <property type="molecule type" value="Genomic_DNA"/>
</dbReference>
<protein>
    <submittedName>
        <fullName evidence="3">Aldo/keto reductase</fullName>
    </submittedName>
</protein>
<dbReference type="SUPFAM" id="SSF51430">
    <property type="entry name" value="NAD(P)-linked oxidoreductase"/>
    <property type="match status" value="1"/>
</dbReference>
<dbReference type="GO" id="GO:0016491">
    <property type="term" value="F:oxidoreductase activity"/>
    <property type="evidence" value="ECO:0007669"/>
    <property type="project" value="UniProtKB-KW"/>
</dbReference>
<reference evidence="3 4" key="1">
    <citation type="journal article" date="2016" name="Mol. Biol. Evol.">
        <title>Comparative Genomics of Early-Diverging Mushroom-Forming Fungi Provides Insights into the Origins of Lignocellulose Decay Capabilities.</title>
        <authorList>
            <person name="Nagy L.G."/>
            <person name="Riley R."/>
            <person name="Tritt A."/>
            <person name="Adam C."/>
            <person name="Daum C."/>
            <person name="Floudas D."/>
            <person name="Sun H."/>
            <person name="Yadav J.S."/>
            <person name="Pangilinan J."/>
            <person name="Larsson K.H."/>
            <person name="Matsuura K."/>
            <person name="Barry K."/>
            <person name="Labutti K."/>
            <person name="Kuo R."/>
            <person name="Ohm R.A."/>
            <person name="Bhattacharya S.S."/>
            <person name="Shirouzu T."/>
            <person name="Yoshinaga Y."/>
            <person name="Martin F.M."/>
            <person name="Grigoriev I.V."/>
            <person name="Hibbett D.S."/>
        </authorList>
    </citation>
    <scope>NUCLEOTIDE SEQUENCE [LARGE SCALE GENOMIC DNA]</scope>
    <source>
        <strain evidence="3 4">CBS 109695</strain>
    </source>
</reference>
<dbReference type="Proteomes" id="UP000076532">
    <property type="component" value="Unassembled WGS sequence"/>
</dbReference>
<name>A0A166AWH3_9AGAM</name>
<dbReference type="PANTHER" id="PTHR43625">
    <property type="entry name" value="AFLATOXIN B1 ALDEHYDE REDUCTASE"/>
    <property type="match status" value="1"/>
</dbReference>
<feature type="domain" description="NADP-dependent oxidoreductase" evidence="2">
    <location>
        <begin position="15"/>
        <end position="307"/>
    </location>
</feature>
<dbReference type="InterPro" id="IPR036812">
    <property type="entry name" value="NAD(P)_OxRdtase_dom_sf"/>
</dbReference>
<dbReference type="AlphaFoldDB" id="A0A166AWH3"/>
<evidence type="ECO:0000259" key="2">
    <source>
        <dbReference type="Pfam" id="PF00248"/>
    </source>
</evidence>
<accession>A0A166AWH3</accession>
<organism evidence="3 4">
    <name type="scientific">Athelia psychrophila</name>
    <dbReference type="NCBI Taxonomy" id="1759441"/>
    <lineage>
        <taxon>Eukaryota</taxon>
        <taxon>Fungi</taxon>
        <taxon>Dikarya</taxon>
        <taxon>Basidiomycota</taxon>
        <taxon>Agaricomycotina</taxon>
        <taxon>Agaricomycetes</taxon>
        <taxon>Agaricomycetidae</taxon>
        <taxon>Atheliales</taxon>
        <taxon>Atheliaceae</taxon>
        <taxon>Athelia</taxon>
    </lineage>
</organism>
<proteinExistence type="predicted"/>